<evidence type="ECO:0000256" key="1">
    <source>
        <dbReference type="SAM" id="Coils"/>
    </source>
</evidence>
<dbReference type="EMBL" id="CAJNIZ010007558">
    <property type="protein sequence ID" value="CAE7259129.1"/>
    <property type="molecule type" value="Genomic_DNA"/>
</dbReference>
<evidence type="ECO:0000313" key="3">
    <source>
        <dbReference type="EMBL" id="CAE7259129.1"/>
    </source>
</evidence>
<evidence type="ECO:0000313" key="4">
    <source>
        <dbReference type="Proteomes" id="UP000649617"/>
    </source>
</evidence>
<reference evidence="3" key="1">
    <citation type="submission" date="2021-02" db="EMBL/GenBank/DDBJ databases">
        <authorList>
            <person name="Dougan E. K."/>
            <person name="Rhodes N."/>
            <person name="Thang M."/>
            <person name="Chan C."/>
        </authorList>
    </citation>
    <scope>NUCLEOTIDE SEQUENCE</scope>
</reference>
<proteinExistence type="predicted"/>
<feature type="coiled-coil region" evidence="1">
    <location>
        <begin position="87"/>
        <end position="121"/>
    </location>
</feature>
<dbReference type="Proteomes" id="UP000649617">
    <property type="component" value="Unassembled WGS sequence"/>
</dbReference>
<evidence type="ECO:0000256" key="2">
    <source>
        <dbReference type="SAM" id="MobiDB-lite"/>
    </source>
</evidence>
<feature type="compositionally biased region" description="Basic and acidic residues" evidence="2">
    <location>
        <begin position="149"/>
        <end position="163"/>
    </location>
</feature>
<comment type="caution">
    <text evidence="3">The sequence shown here is derived from an EMBL/GenBank/DDBJ whole genome shotgun (WGS) entry which is preliminary data.</text>
</comment>
<gene>
    <name evidence="3" type="ORF">SPIL2461_LOCUS5377</name>
</gene>
<dbReference type="AlphaFoldDB" id="A0A812MC29"/>
<name>A0A812MC29_SYMPI</name>
<organism evidence="3 4">
    <name type="scientific">Symbiodinium pilosum</name>
    <name type="common">Dinoflagellate</name>
    <dbReference type="NCBI Taxonomy" id="2952"/>
    <lineage>
        <taxon>Eukaryota</taxon>
        <taxon>Sar</taxon>
        <taxon>Alveolata</taxon>
        <taxon>Dinophyceae</taxon>
        <taxon>Suessiales</taxon>
        <taxon>Symbiodiniaceae</taxon>
        <taxon>Symbiodinium</taxon>
    </lineage>
</organism>
<keyword evidence="4" id="KW-1185">Reference proteome</keyword>
<accession>A0A812MC29</accession>
<sequence>MSRNLFETETLAFAAQLGPASEFLGGFGGHQQPGGREQRAESLAFSEGLGESAGKAAACLMLLPVVQADSDKLASVHKTVQALSAALQGKDDAMKNFQQKLQHLETLLEEKAAKIDALSAESAEAAATTFSKAATKALSKGVVALQEEASEKSPKKHKGDDKCGTVTEKNCKANSCQMMASPKKRTLAN</sequence>
<feature type="region of interest" description="Disordered" evidence="2">
    <location>
        <begin position="146"/>
        <end position="167"/>
    </location>
</feature>
<protein>
    <submittedName>
        <fullName evidence="3">Uncharacterized protein</fullName>
    </submittedName>
</protein>
<keyword evidence="1" id="KW-0175">Coiled coil</keyword>